<feature type="domain" description="BPTI/Kunitz inhibitor" evidence="6">
    <location>
        <begin position="1855"/>
        <end position="1905"/>
    </location>
</feature>
<dbReference type="GO" id="GO:0005576">
    <property type="term" value="C:extracellular region"/>
    <property type="evidence" value="ECO:0007669"/>
    <property type="project" value="InterPro"/>
</dbReference>
<dbReference type="InterPro" id="IPR000177">
    <property type="entry name" value="Apple"/>
</dbReference>
<feature type="coiled-coil region" evidence="3">
    <location>
        <begin position="443"/>
        <end position="474"/>
    </location>
</feature>
<gene>
    <name evidence="7" type="ORF">Vbra_8396</name>
</gene>
<dbReference type="Proteomes" id="UP000041254">
    <property type="component" value="Unassembled WGS sequence"/>
</dbReference>
<dbReference type="Gene3D" id="4.10.410.10">
    <property type="entry name" value="Pancreatic trypsin inhibitor Kunitz domain"/>
    <property type="match status" value="1"/>
</dbReference>
<dbReference type="SUPFAM" id="SSF57362">
    <property type="entry name" value="BPTI-like"/>
    <property type="match status" value="1"/>
</dbReference>
<dbReference type="PROSITE" id="PS00280">
    <property type="entry name" value="BPTI_KUNITZ_1"/>
    <property type="match status" value="1"/>
</dbReference>
<keyword evidence="8" id="KW-1185">Reference proteome</keyword>
<evidence type="ECO:0000256" key="5">
    <source>
        <dbReference type="SAM" id="SignalP"/>
    </source>
</evidence>
<evidence type="ECO:0000313" key="8">
    <source>
        <dbReference type="Proteomes" id="UP000041254"/>
    </source>
</evidence>
<feature type="region of interest" description="Disordered" evidence="4">
    <location>
        <begin position="593"/>
        <end position="641"/>
    </location>
</feature>
<evidence type="ECO:0000256" key="2">
    <source>
        <dbReference type="ARBA" id="ARBA00023157"/>
    </source>
</evidence>
<feature type="chain" id="PRO_5005188295" description="BPTI/Kunitz inhibitor domain-containing protein" evidence="5">
    <location>
        <begin position="20"/>
        <end position="1910"/>
    </location>
</feature>
<accession>A0A0G4EX47</accession>
<dbReference type="InterPro" id="IPR016186">
    <property type="entry name" value="C-type_lectin-like/link_sf"/>
</dbReference>
<dbReference type="SMART" id="SM00223">
    <property type="entry name" value="APPLE"/>
    <property type="match status" value="1"/>
</dbReference>
<dbReference type="Gene3D" id="3.10.100.10">
    <property type="entry name" value="Mannose-Binding Protein A, subunit A"/>
    <property type="match status" value="1"/>
</dbReference>
<dbReference type="Gene3D" id="3.50.4.10">
    <property type="entry name" value="Hepatocyte Growth Factor"/>
    <property type="match status" value="1"/>
</dbReference>
<dbReference type="SMART" id="SM00131">
    <property type="entry name" value="KU"/>
    <property type="match status" value="1"/>
</dbReference>
<dbReference type="InterPro" id="IPR002223">
    <property type="entry name" value="Kunitz_BPTI"/>
</dbReference>
<sequence length="1910" mass="207836">MKLLVLLVVLPALCLGVEGGVLDESCKLFNQLGDTFTNICDPDDPATLGVRDVCEVNLCAALNAVTPGVDVALVEEAIDFFGKACECAANLLDTDGNDFVEQIRSMTETIAGDVADEGPVVAMVNAFCGGVGEILVPKLLEDCKDLVTYQDSRKCSVHEAMYPGKRNKKSLYYELAEIAMIRSPDSPPENGFKTWTELGCHLIGCGVSGASSCESIARFFIDPDTGLITGAADNLIDAAKGYLNEVLNPSKTLDSAKVLEVNLPNVLKAAEACQQDISTDIPDLNALVDDLSILNKEDVKEALMFLFDAGSESLYKEALIVVEAIDKIIKAVEEGNAMLDGITASNPAERLSKTNTLITHNSTRELLAGFSAIFLIPFENIKDAAGTLKSWSQGVGELPQHINTVHELFKTISTIEVKQEVELGALLESISNHPATTDVCTDFHKAVADLQTAVEKLKKLEEDIEMSIKDAIQRALDISSFISDLNILEVDVVVGAASFSSQVAIDVKLPEIKKEDHKIDPDDILDGFCANVANPREFLCKRWVDIEIWGRDPCDLIPSGKIELDDLPTLTVGPFSPTIPLPNGQVVYLRFDIPSSGDRPHPPNEECSLQPPEAADVADTDPPVLGPVHPEKDETVTLSSCNPDLTTEDLALLTANDVAALIAGEPLPDFSDPGKLGGRGCVVVFQFNEPVQIGKGKTVKFTPTFTPASPCEEPRSPQEFEVRLEAIAVSKDDWIVLGLPIDRLEGDRFRWDIGFAQSPPHGAIMDRSTNTFTTPGKGGLFTDLTDEWWFHTEDETPPVVTSYSPPPFADRLIGTDVVWQVKYNEPVDVSQIFGMWIRENTCEIKPEGADQAEQTVSLEPILFTKHDACTVQLRGADLSTFWPSYPQEDGYSYSLHLSGSFVSDTAGNPSTDTFQNTIILADTVAPKAVVEDFVPAQDQLSVPLDSNVQLVFDEVIRIGLAGKVTLTPEWVREDACEVMPVIDAPIVIDATSSELSISACTLTIDPSVLFDDDGIRYHVTVDASNDFPGIPPGPPESYSFVVVDVVKPKARPELFVPSQDELRVALDADVHLVFDEIVRLGPAGKIILTPEWLREDSCEVLPPINPAIIIDATSSELTAAACTLVIDPSVLFDNDGMRYHVTVDAGVVQDNGQLAPPPLDAGGLPIYNPFVGIPPGPPEKYSFVVVDLEPPKIGHFSPIQSAIRVDPDGKVSLFFDEVITRGEGALQLLTDAVLDGLTDEGHITIDMASSTLFVDKCEVSMSGLALLNGRVYTVLLNKGAVVDNGQLAPGPIDDPNDNLGLVKPSPAEHGKNEAEVYQFAVSGCVKSPLDTLLMLSPDKGKSTSVPVTGGIPNELNTKCISPMAFHSLSEELELHALAKPEYPSPDWLAQRDAANAESQLRRLGKDSLRRYAGFDDSEDMCERLSPIGLITTLASIDNPTEHAAALLFLTQLAADRYQQSKKEEAVYAPEFEGAIEQALKAFPQGGLASIIDAFKDLLPNGGPLSWLTGDKAKTESCWLGLRQPSRSPLAAHHMPEVVDWRWVDSTAFSYDRFEEDRKKLRDALPFWPLKAIDSFLESRKQCATARPSGNWTSAECDAKLPCALCSTMLQQPNLCGSMFVRNFTGDSTTNLNGEWSWSGLFLTDIDDATTIAKDTRADLHQTFGGAIFQRQTAANEERYLYFSTREDAWVITDDIKSSGHPLLKGFLKSYKGPSPIAWYDVATETFLEEGASSVLCDKSCFKAGQEIAAPSIAIIEKDDMPQGERTAVGCMKACEVNSECRHFTWTGQQCMLKTEAEPYRLRGFPFVSGSQKCPDTPCWSAEQSCASPEPQCPFKKRKSPKETCCVSCREEVPLCEQPVGESLTQCDVGYERWGFADDECRTFDYGGCGGNDNNFGDWKECAAAVKREGC</sequence>
<dbReference type="InParanoid" id="A0A0G4EX47"/>
<dbReference type="InterPro" id="IPR020901">
    <property type="entry name" value="Prtase_inh_Kunz-CS"/>
</dbReference>
<dbReference type="GO" id="GO:0006508">
    <property type="term" value="P:proteolysis"/>
    <property type="evidence" value="ECO:0007669"/>
    <property type="project" value="InterPro"/>
</dbReference>
<keyword evidence="1" id="KW-0677">Repeat</keyword>
<dbReference type="SUPFAM" id="SSF57414">
    <property type="entry name" value="Hairpin loop containing domain-like"/>
    <property type="match status" value="1"/>
</dbReference>
<keyword evidence="2" id="KW-1015">Disulfide bond</keyword>
<dbReference type="PROSITE" id="PS50279">
    <property type="entry name" value="BPTI_KUNITZ_2"/>
    <property type="match status" value="1"/>
</dbReference>
<evidence type="ECO:0000313" key="7">
    <source>
        <dbReference type="EMBL" id="CEM02664.1"/>
    </source>
</evidence>
<reference evidence="7 8" key="1">
    <citation type="submission" date="2014-11" db="EMBL/GenBank/DDBJ databases">
        <authorList>
            <person name="Zhu J."/>
            <person name="Qi W."/>
            <person name="Song R."/>
        </authorList>
    </citation>
    <scope>NUCLEOTIDE SEQUENCE [LARGE SCALE GENOMIC DNA]</scope>
</reference>
<dbReference type="VEuPathDB" id="CryptoDB:Vbra_8396"/>
<evidence type="ECO:0000256" key="4">
    <source>
        <dbReference type="SAM" id="MobiDB-lite"/>
    </source>
</evidence>
<feature type="signal peptide" evidence="5">
    <location>
        <begin position="1"/>
        <end position="19"/>
    </location>
</feature>
<evidence type="ECO:0000256" key="1">
    <source>
        <dbReference type="ARBA" id="ARBA00022737"/>
    </source>
</evidence>
<name>A0A0G4EX47_VITBC</name>
<keyword evidence="5" id="KW-0732">Signal</keyword>
<evidence type="ECO:0000256" key="3">
    <source>
        <dbReference type="SAM" id="Coils"/>
    </source>
</evidence>
<dbReference type="GO" id="GO:0004867">
    <property type="term" value="F:serine-type endopeptidase inhibitor activity"/>
    <property type="evidence" value="ECO:0007669"/>
    <property type="project" value="InterPro"/>
</dbReference>
<organism evidence="7 8">
    <name type="scientific">Vitrella brassicaformis (strain CCMP3155)</name>
    <dbReference type="NCBI Taxonomy" id="1169540"/>
    <lineage>
        <taxon>Eukaryota</taxon>
        <taxon>Sar</taxon>
        <taxon>Alveolata</taxon>
        <taxon>Colpodellida</taxon>
        <taxon>Vitrellaceae</taxon>
        <taxon>Vitrella</taxon>
    </lineage>
</organism>
<proteinExistence type="predicted"/>
<dbReference type="InterPro" id="IPR036880">
    <property type="entry name" value="Kunitz_BPTI_sf"/>
</dbReference>
<protein>
    <recommendedName>
        <fullName evidence="6">BPTI/Kunitz inhibitor domain-containing protein</fullName>
    </recommendedName>
</protein>
<evidence type="ECO:0000259" key="6">
    <source>
        <dbReference type="PROSITE" id="PS50279"/>
    </source>
</evidence>
<keyword evidence="3" id="KW-0175">Coiled coil</keyword>
<dbReference type="Pfam" id="PF00014">
    <property type="entry name" value="Kunitz_BPTI"/>
    <property type="match status" value="1"/>
</dbReference>
<dbReference type="EMBL" id="CDMY01000332">
    <property type="protein sequence ID" value="CEM02664.1"/>
    <property type="molecule type" value="Genomic_DNA"/>
</dbReference>